<protein>
    <submittedName>
        <fullName evidence="1">Uncharacterized protein</fullName>
    </submittedName>
</protein>
<keyword evidence="2" id="KW-1185">Reference proteome</keyword>
<sequence>MIGDCGGRSTVALFQLWGQKTLSARPNGVMGLPPVTTAF</sequence>
<comment type="caution">
    <text evidence="1">The sequence shown here is derived from an EMBL/GenBank/DDBJ whole genome shotgun (WGS) entry which is preliminary data.</text>
</comment>
<organism evidence="1 2">
    <name type="scientific">Desulfocucumis palustris</name>
    <dbReference type="NCBI Taxonomy" id="1898651"/>
    <lineage>
        <taxon>Bacteria</taxon>
        <taxon>Bacillati</taxon>
        <taxon>Bacillota</taxon>
        <taxon>Clostridia</taxon>
        <taxon>Eubacteriales</taxon>
        <taxon>Desulfocucumaceae</taxon>
        <taxon>Desulfocucumis</taxon>
    </lineage>
</organism>
<reference evidence="2" key="1">
    <citation type="submission" date="2018-02" db="EMBL/GenBank/DDBJ databases">
        <title>Genome sequence of Desulfocucumis palustris strain NAW-5.</title>
        <authorList>
            <person name="Watanabe M."/>
            <person name="Kojima H."/>
            <person name="Fukui M."/>
        </authorList>
    </citation>
    <scope>NUCLEOTIDE SEQUENCE [LARGE SCALE GENOMIC DNA]</scope>
    <source>
        <strain evidence="2">NAW-5</strain>
    </source>
</reference>
<dbReference type="Proteomes" id="UP000239549">
    <property type="component" value="Unassembled WGS sequence"/>
</dbReference>
<proteinExistence type="predicted"/>
<dbReference type="EMBL" id="BFAV01000150">
    <property type="protein sequence ID" value="GBF34691.1"/>
    <property type="molecule type" value="Genomic_DNA"/>
</dbReference>
<gene>
    <name evidence="1" type="ORF">DCCM_3811</name>
</gene>
<evidence type="ECO:0000313" key="2">
    <source>
        <dbReference type="Proteomes" id="UP000239549"/>
    </source>
</evidence>
<name>A0A2L2XL73_9FIRM</name>
<accession>A0A2L2XL73</accession>
<evidence type="ECO:0000313" key="1">
    <source>
        <dbReference type="EMBL" id="GBF34691.1"/>
    </source>
</evidence>
<dbReference type="AlphaFoldDB" id="A0A2L2XL73"/>